<proteinExistence type="inferred from homology"/>
<dbReference type="InterPro" id="IPR012910">
    <property type="entry name" value="Plug_dom"/>
</dbReference>
<dbReference type="NCBIfam" id="TIGR04056">
    <property type="entry name" value="OMP_RagA_SusC"/>
    <property type="match status" value="1"/>
</dbReference>
<dbReference type="Gene3D" id="2.40.170.20">
    <property type="entry name" value="TonB-dependent receptor, beta-barrel domain"/>
    <property type="match status" value="1"/>
</dbReference>
<dbReference type="GO" id="GO:0009279">
    <property type="term" value="C:cell outer membrane"/>
    <property type="evidence" value="ECO:0007669"/>
    <property type="project" value="UniProtKB-SubCell"/>
</dbReference>
<keyword evidence="3 7" id="KW-1134">Transmembrane beta strand</keyword>
<accession>A0A923DX57</accession>
<dbReference type="InterPro" id="IPR023997">
    <property type="entry name" value="TonB-dep_OMP_SusC/RagA_CS"/>
</dbReference>
<evidence type="ECO:0000313" key="10">
    <source>
        <dbReference type="Proteomes" id="UP000601055"/>
    </source>
</evidence>
<evidence type="ECO:0000256" key="4">
    <source>
        <dbReference type="ARBA" id="ARBA00022692"/>
    </source>
</evidence>
<dbReference type="Pfam" id="PF07715">
    <property type="entry name" value="Plug"/>
    <property type="match status" value="1"/>
</dbReference>
<dbReference type="InterPro" id="IPR008969">
    <property type="entry name" value="CarboxyPept-like_regulatory"/>
</dbReference>
<dbReference type="InterPro" id="IPR011662">
    <property type="entry name" value="Secretin/TonB_short_N"/>
</dbReference>
<organism evidence="9 10">
    <name type="scientific">Pedobacter planticolens</name>
    <dbReference type="NCBI Taxonomy" id="2679964"/>
    <lineage>
        <taxon>Bacteria</taxon>
        <taxon>Pseudomonadati</taxon>
        <taxon>Bacteroidota</taxon>
        <taxon>Sphingobacteriia</taxon>
        <taxon>Sphingobacteriales</taxon>
        <taxon>Sphingobacteriaceae</taxon>
        <taxon>Pedobacter</taxon>
    </lineage>
</organism>
<keyword evidence="4 7" id="KW-0812">Transmembrane</keyword>
<dbReference type="Proteomes" id="UP000601055">
    <property type="component" value="Unassembled WGS sequence"/>
</dbReference>
<keyword evidence="2 7" id="KW-0813">Transport</keyword>
<comment type="caution">
    <text evidence="9">The sequence shown here is derived from an EMBL/GenBank/DDBJ whole genome shotgun (WGS) entry which is preliminary data.</text>
</comment>
<dbReference type="PROSITE" id="PS52016">
    <property type="entry name" value="TONB_DEPENDENT_REC_3"/>
    <property type="match status" value="1"/>
</dbReference>
<dbReference type="SUPFAM" id="SSF49464">
    <property type="entry name" value="Carboxypeptidase regulatory domain-like"/>
    <property type="match status" value="1"/>
</dbReference>
<keyword evidence="6 7" id="KW-0998">Cell outer membrane</keyword>
<dbReference type="InterPro" id="IPR036942">
    <property type="entry name" value="Beta-barrel_TonB_sf"/>
</dbReference>
<evidence type="ECO:0000256" key="3">
    <source>
        <dbReference type="ARBA" id="ARBA00022452"/>
    </source>
</evidence>
<keyword evidence="5 7" id="KW-0472">Membrane</keyword>
<dbReference type="SUPFAM" id="SSF56935">
    <property type="entry name" value="Porins"/>
    <property type="match status" value="1"/>
</dbReference>
<dbReference type="Pfam" id="PF13715">
    <property type="entry name" value="CarbopepD_reg_2"/>
    <property type="match status" value="1"/>
</dbReference>
<evidence type="ECO:0000259" key="8">
    <source>
        <dbReference type="SMART" id="SM00965"/>
    </source>
</evidence>
<dbReference type="NCBIfam" id="TIGR04057">
    <property type="entry name" value="SusC_RagA_signa"/>
    <property type="match status" value="1"/>
</dbReference>
<dbReference type="Pfam" id="PF07660">
    <property type="entry name" value="STN"/>
    <property type="match status" value="1"/>
</dbReference>
<comment type="subcellular location">
    <subcellularLocation>
        <location evidence="1 7">Cell outer membrane</location>
        <topology evidence="1 7">Multi-pass membrane protein</topology>
    </subcellularLocation>
</comment>
<dbReference type="InterPro" id="IPR039426">
    <property type="entry name" value="TonB-dep_rcpt-like"/>
</dbReference>
<feature type="domain" description="Secretin/TonB short N-terminal" evidence="8">
    <location>
        <begin position="70"/>
        <end position="121"/>
    </location>
</feature>
<evidence type="ECO:0000313" key="9">
    <source>
        <dbReference type="EMBL" id="MBB2144686.1"/>
    </source>
</evidence>
<gene>
    <name evidence="9" type="ORF">GM921_04275</name>
</gene>
<sequence length="1106" mass="120862">MMNSVYLKMDRVLLWLKHRKPTLFLKLSVLAMIMPFLLASSYVNGQKVSLNEKNANLEQVFQSIKKQTGYSFLYDATELIGAEKVTINVKDVALKDALDLCFKEQPLTYKIFEGTIVVKKKGSDEQKAPVVIKGTVNDEKGSPIPGASVKVKGTTTVAITDNKGNYSITVSGENSILVFSYIGFAPQEVTVGNQTTITVNLIPQDMALGQVVVVGYGTQKRSDITGSVSSVKMKDLEGTPLRSVDQALQGRVAGVSFVQNSGMPGGGSSVRIRGGNSINGSNEPLYVIDGVPVFVSSTSDGSSLNPLNTISPSDIESMEVLKDASATAIYGSRGGNGVVLITTKRGAKNRTNIALDIYSGFQNELERYKLLNAKQFETLANDASLAEGGPLVYDPALNPVSTDWQNELFRDIAPMQSYSLSASGGSDKSQYLATFNYFDQQGIIKSSDLERYSLRLNADYNISPAVKFGSSVTVSNVTTNRINAASLSSMSTTAPNLPIKQLDGSYTQFNNQGNGFNNPVALINGYENKNGNFRGLGNAYISAEIIKGLTVRTMWGLDAVFSKNNTYMPQSVYTGSLVGGDAEITTGRNLTWLNENTVNYNKTFGNHRFDILAGFTQQSSRLEVLTATAQGFLNDNTGSNNLGLGSQALAQLPTSSTSGWTLLSWLGRVNYAFKDRYLLTLTSRYDGSSRFGKNNRWGFFPSAAFAWRGIEEDFIKNLNVFSDLKVRASYGLTGNQEGIGNYSALDLWGASNYVFDGHVVSGITPTQISNQNLKWESTLQTDIGLEFGFFKNRLSFVIDAYHKKTRDLLLEVTVPASSGFTDGIKNVGSLENKGLEFTVNAVPLDGAFKWNTGFNISFNKNKVLDLGVEDEIIPSGLTTALLKVGQPVGNFLGYISNGLFQSDEEVLASSQGTAKPGDLRYIDFNGDGIINILDRRVMGNAQPAFFGGFNNSFSYKGFDFSFFLQFVYGNEIYNLNRNVLLNLRGLQNQTIEALDRWTPTHKNTNIPRASSTRSDVEANNTYIEDGSYLRLKNVQLAYTLPSSLTKRVKLQSVKIYSNVQNLLTFSNYSGLDPEVSRYASDNVRQGYDSGAYPSVRTITLGILAKF</sequence>
<dbReference type="SMART" id="SM00965">
    <property type="entry name" value="STN"/>
    <property type="match status" value="1"/>
</dbReference>
<reference evidence="9" key="1">
    <citation type="submission" date="2019-11" db="EMBL/GenBank/DDBJ databases">
        <title>Description of Pedobacter sp. LMG 31464T.</title>
        <authorList>
            <person name="Carlier A."/>
            <person name="Qi S."/>
            <person name="Vandamme P."/>
        </authorList>
    </citation>
    <scope>NUCLEOTIDE SEQUENCE</scope>
    <source>
        <strain evidence="9">LMG 31464</strain>
    </source>
</reference>
<name>A0A923DX57_9SPHI</name>
<dbReference type="InterPro" id="IPR023996">
    <property type="entry name" value="TonB-dep_OMP_SusC/RagA"/>
</dbReference>
<dbReference type="InterPro" id="IPR037066">
    <property type="entry name" value="Plug_dom_sf"/>
</dbReference>
<evidence type="ECO:0000256" key="6">
    <source>
        <dbReference type="ARBA" id="ARBA00023237"/>
    </source>
</evidence>
<dbReference type="AlphaFoldDB" id="A0A923DX57"/>
<dbReference type="EMBL" id="WNXD01000001">
    <property type="protein sequence ID" value="MBB2144686.1"/>
    <property type="molecule type" value="Genomic_DNA"/>
</dbReference>
<comment type="similarity">
    <text evidence="7">Belongs to the TonB-dependent receptor family.</text>
</comment>
<evidence type="ECO:0000256" key="1">
    <source>
        <dbReference type="ARBA" id="ARBA00004571"/>
    </source>
</evidence>
<evidence type="ECO:0000256" key="5">
    <source>
        <dbReference type="ARBA" id="ARBA00023136"/>
    </source>
</evidence>
<protein>
    <submittedName>
        <fullName evidence="9">SusC/RagA family TonB-linked outer membrane protein</fullName>
    </submittedName>
</protein>
<evidence type="ECO:0000256" key="7">
    <source>
        <dbReference type="PROSITE-ProRule" id="PRU01360"/>
    </source>
</evidence>
<dbReference type="Gene3D" id="2.170.130.10">
    <property type="entry name" value="TonB-dependent receptor, plug domain"/>
    <property type="match status" value="1"/>
</dbReference>
<dbReference type="Gene3D" id="2.60.40.1120">
    <property type="entry name" value="Carboxypeptidase-like, regulatory domain"/>
    <property type="match status" value="1"/>
</dbReference>
<evidence type="ECO:0000256" key="2">
    <source>
        <dbReference type="ARBA" id="ARBA00022448"/>
    </source>
</evidence>
<dbReference type="FunFam" id="2.170.130.10:FF:000008">
    <property type="entry name" value="SusC/RagA family TonB-linked outer membrane protein"/>
    <property type="match status" value="1"/>
</dbReference>
<keyword evidence="10" id="KW-1185">Reference proteome</keyword>